<evidence type="ECO:0000313" key="3">
    <source>
        <dbReference type="Proteomes" id="UP000664293"/>
    </source>
</evidence>
<dbReference type="InterPro" id="IPR032710">
    <property type="entry name" value="NTF2-like_dom_sf"/>
</dbReference>
<proteinExistence type="predicted"/>
<dbReference type="Pfam" id="PF12680">
    <property type="entry name" value="SnoaL_2"/>
    <property type="match status" value="1"/>
</dbReference>
<protein>
    <submittedName>
        <fullName evidence="2">Nuclear transport factor 2 family protein</fullName>
    </submittedName>
</protein>
<comment type="caution">
    <text evidence="2">The sequence shown here is derived from an EMBL/GenBank/DDBJ whole genome shotgun (WGS) entry which is preliminary data.</text>
</comment>
<evidence type="ECO:0000313" key="2">
    <source>
        <dbReference type="EMBL" id="MBN8431361.1"/>
    </source>
</evidence>
<dbReference type="InterPro" id="IPR037401">
    <property type="entry name" value="SnoaL-like"/>
</dbReference>
<dbReference type="RefSeq" id="WP_207002004.1">
    <property type="nucleotide sequence ID" value="NZ_JAEKJR010000002.1"/>
</dbReference>
<accession>A0ABS3E7R4</accession>
<gene>
    <name evidence="2" type="ORF">JF535_10915</name>
</gene>
<organism evidence="2 3">
    <name type="scientific">Microbulbifer salipaludis</name>
    <dbReference type="NCBI Taxonomy" id="187980"/>
    <lineage>
        <taxon>Bacteria</taxon>
        <taxon>Pseudomonadati</taxon>
        <taxon>Pseudomonadota</taxon>
        <taxon>Gammaproteobacteria</taxon>
        <taxon>Cellvibrionales</taxon>
        <taxon>Microbulbiferaceae</taxon>
        <taxon>Microbulbifer</taxon>
    </lineage>
</organism>
<dbReference type="Proteomes" id="UP000664293">
    <property type="component" value="Unassembled WGS sequence"/>
</dbReference>
<dbReference type="Gene3D" id="3.10.450.50">
    <property type="match status" value="1"/>
</dbReference>
<dbReference type="EMBL" id="JAEKJR010000002">
    <property type="protein sequence ID" value="MBN8431361.1"/>
    <property type="molecule type" value="Genomic_DNA"/>
</dbReference>
<evidence type="ECO:0000259" key="1">
    <source>
        <dbReference type="Pfam" id="PF12680"/>
    </source>
</evidence>
<sequence length="150" mass="16746">MAALVKRIKLLYSDFLAADTDSIAEVYAENVVFSDPVHRIEGLANMQAYFAGVAQNLRECRFEFDQTLVDGNTVNLWWTMHYRHPRLSGGALLQLRGASLLSLDLETDRVLTHEDIYDLGAMVYEQVPVLGAVLRYVKRGIAESGAQGGR</sequence>
<reference evidence="2 3" key="1">
    <citation type="submission" date="2020-12" db="EMBL/GenBank/DDBJ databases">
        <title>Oil enriched cultivation method for isolating marine PHA-producing bacteria.</title>
        <authorList>
            <person name="Zheng W."/>
            <person name="Yu S."/>
            <person name="Huang Y."/>
        </authorList>
    </citation>
    <scope>NUCLEOTIDE SEQUENCE [LARGE SCALE GENOMIC DNA]</scope>
    <source>
        <strain evidence="2 3">SN0-2</strain>
    </source>
</reference>
<dbReference type="SUPFAM" id="SSF54427">
    <property type="entry name" value="NTF2-like"/>
    <property type="match status" value="1"/>
</dbReference>
<name>A0ABS3E7R4_9GAMM</name>
<feature type="domain" description="SnoaL-like" evidence="1">
    <location>
        <begin position="12"/>
        <end position="103"/>
    </location>
</feature>
<keyword evidence="3" id="KW-1185">Reference proteome</keyword>